<dbReference type="SMART" id="SM00917">
    <property type="entry name" value="LeuA_dimer"/>
    <property type="match status" value="1"/>
</dbReference>
<dbReference type="EMBL" id="JAIBCX010000296">
    <property type="protein sequence ID" value="MCJ8355651.1"/>
    <property type="molecule type" value="Genomic_DNA"/>
</dbReference>
<feature type="non-terminal residue" evidence="5">
    <location>
        <position position="1"/>
    </location>
</feature>
<evidence type="ECO:0000256" key="1">
    <source>
        <dbReference type="ARBA" id="ARBA00022605"/>
    </source>
</evidence>
<dbReference type="Pfam" id="PF08502">
    <property type="entry name" value="LeuA_dimer"/>
    <property type="match status" value="1"/>
</dbReference>
<gene>
    <name evidence="5" type="ORF">K1W68_16960</name>
</gene>
<keyword evidence="1" id="KW-0028">Amino-acid biosynthesis</keyword>
<reference evidence="5" key="2">
    <citation type="submission" date="2022-03" db="EMBL/GenBank/DDBJ databases">
        <authorList>
            <person name="Ryngajllo M."/>
            <person name="Jacek P."/>
            <person name="Kubiak K."/>
        </authorList>
    </citation>
    <scope>NUCLEOTIDE SEQUENCE</scope>
    <source>
        <strain evidence="5">SI1</strain>
    </source>
</reference>
<dbReference type="GO" id="GO:0009098">
    <property type="term" value="P:L-leucine biosynthetic process"/>
    <property type="evidence" value="ECO:0007669"/>
    <property type="project" value="InterPro"/>
</dbReference>
<dbReference type="FunFam" id="3.30.160.270:FF:000003">
    <property type="entry name" value="2-isopropylmalate synthase"/>
    <property type="match status" value="1"/>
</dbReference>
<accession>A0AAW5EV11</accession>
<sequence>VDDEVRDHARIRFVALDVTAGSRRPATADLVLEVDGRREEGHAEGQGPVDAAFNAIRAIVAHDATLQLYSVGAVTEGSDAQARTSVRLEEGGKLVDGQGADADTLVSAVRAYVHALNKLLVKRDRAEPAALDA</sequence>
<dbReference type="Gene3D" id="3.30.160.270">
    <property type="match status" value="1"/>
</dbReference>
<dbReference type="InterPro" id="IPR013709">
    <property type="entry name" value="2-isopropylmalate_synth_dimer"/>
</dbReference>
<dbReference type="SUPFAM" id="SSF110921">
    <property type="entry name" value="2-isopropylmalate synthase LeuA, allosteric (dimerisation) domain"/>
    <property type="match status" value="1"/>
</dbReference>
<evidence type="ECO:0000256" key="2">
    <source>
        <dbReference type="ARBA" id="ARBA00022679"/>
    </source>
</evidence>
<feature type="domain" description="2-isopropylmalate synthase LeuA allosteric (dimerisation)" evidence="4">
    <location>
        <begin position="10"/>
        <end position="120"/>
    </location>
</feature>
<proteinExistence type="predicted"/>
<dbReference type="InterPro" id="IPR036230">
    <property type="entry name" value="LeuA_allosteric_dom_sf"/>
</dbReference>
<organism evidence="5 6">
    <name type="scientific">Novacetimonas hansenii</name>
    <name type="common">Komagataeibacter hansenii</name>
    <dbReference type="NCBI Taxonomy" id="436"/>
    <lineage>
        <taxon>Bacteria</taxon>
        <taxon>Pseudomonadati</taxon>
        <taxon>Pseudomonadota</taxon>
        <taxon>Alphaproteobacteria</taxon>
        <taxon>Acetobacterales</taxon>
        <taxon>Acetobacteraceae</taxon>
        <taxon>Novacetimonas</taxon>
    </lineage>
</organism>
<comment type="caution">
    <text evidence="5">The sequence shown here is derived from an EMBL/GenBank/DDBJ whole genome shotgun (WGS) entry which is preliminary data.</text>
</comment>
<keyword evidence="5" id="KW-0012">Acyltransferase</keyword>
<evidence type="ECO:0000256" key="3">
    <source>
        <dbReference type="ARBA" id="ARBA00023304"/>
    </source>
</evidence>
<keyword evidence="3" id="KW-0100">Branched-chain amino acid biosynthesis</keyword>
<dbReference type="RefSeq" id="WP_281432807.1">
    <property type="nucleotide sequence ID" value="NZ_JAIBCX010000296.1"/>
</dbReference>
<dbReference type="GO" id="GO:0003852">
    <property type="term" value="F:2-isopropylmalate synthase activity"/>
    <property type="evidence" value="ECO:0007669"/>
    <property type="project" value="UniProtKB-EC"/>
</dbReference>
<reference evidence="5" key="1">
    <citation type="journal article" date="2021" name="Polymers (Basel)">
        <title>Highly Stretchable Bacterial Cellulose Produced by Komagataeibacter hansenii SI1.</title>
        <authorList>
            <person name="Cielecka I."/>
            <person name="Ryngajllo M."/>
            <person name="Maniukiewicz W."/>
            <person name="Bielecki S."/>
        </authorList>
    </citation>
    <scope>NUCLEOTIDE SEQUENCE</scope>
    <source>
        <strain evidence="5">SI1</strain>
    </source>
</reference>
<dbReference type="EC" id="2.3.3.13" evidence="5"/>
<evidence type="ECO:0000313" key="5">
    <source>
        <dbReference type="EMBL" id="MCJ8355651.1"/>
    </source>
</evidence>
<name>A0AAW5EV11_NOVHA</name>
<keyword evidence="2 5" id="KW-0808">Transferase</keyword>
<dbReference type="Proteomes" id="UP001202887">
    <property type="component" value="Unassembled WGS sequence"/>
</dbReference>
<protein>
    <submittedName>
        <fullName evidence="5">2-isopropylmalate synthase</fullName>
        <ecNumber evidence="5">2.3.3.13</ecNumber>
    </submittedName>
</protein>
<evidence type="ECO:0000313" key="6">
    <source>
        <dbReference type="Proteomes" id="UP001202887"/>
    </source>
</evidence>
<evidence type="ECO:0000259" key="4">
    <source>
        <dbReference type="SMART" id="SM00917"/>
    </source>
</evidence>
<dbReference type="AlphaFoldDB" id="A0AAW5EV11"/>